<sequence>MSTGIVFHRFFIFNSKFQGKREEDDYLKMLTFFPRELELNEKMRSIGLAEAIAMFTNTFTTNEKEQCETILCDNKRYVLLQVEPGYWVVMSVNLLRQADTTKNVTPDQSKIPRIKDFSLYEDYDLPYKILQSVLSTAYQTFRVFKGKMEDIYQKNGVDHLKNTLDLFYSRYLSTLSFFSKPVLPANISSSMNVFNVLDGIHFLPVDPSLFLHVQSFINTTCNTFNKPSTNLSPSPEVPRNAIHAAMFMFDHYLLFSGGINHEEVRTISNYMPSLLEDRFRELNGGQSSRRSVRADGLLTGPENIKNNETRFSAPKVILGEKQTECHIIVYKHQRITVLFFVDNSIFTKISFYHRLTDEILTDLHRLNTIISEGMNYIPSFDDTYKYIYFNHMNLAIKTSLAKKQSILLDDQHSDDSENMILNSSGASVKETLNIIAHAHNEFRKSKDGLKETYMRTKRDGWVVGKYFGGKEFYIILDQKNFSLMEVQEQVHKISNIFFSSSNNKE</sequence>
<evidence type="ECO:0000259" key="2">
    <source>
        <dbReference type="Pfam" id="PF19031"/>
    </source>
</evidence>
<gene>
    <name evidence="4" type="ORF">AKO1_014347</name>
</gene>
<dbReference type="PANTHER" id="PTHR13056:SF0">
    <property type="entry name" value="VACUOLAR FUSION PROTEIN CCZ1 HOMOLOG-RELATED"/>
    <property type="match status" value="1"/>
</dbReference>
<dbReference type="Proteomes" id="UP001431209">
    <property type="component" value="Unassembled WGS sequence"/>
</dbReference>
<dbReference type="PANTHER" id="PTHR13056">
    <property type="entry name" value="VACUOLAR FUSION PROTEIN CCZ1 HOMOLOG-RELATED"/>
    <property type="match status" value="1"/>
</dbReference>
<evidence type="ECO:0000259" key="3">
    <source>
        <dbReference type="Pfam" id="PF19033"/>
    </source>
</evidence>
<comment type="caution">
    <text evidence="4">The sequence shown here is derived from an EMBL/GenBank/DDBJ whole genome shotgun (WGS) entry which is preliminary data.</text>
</comment>
<accession>A0AAW2YZV5</accession>
<proteinExistence type="inferred from homology"/>
<dbReference type="InterPro" id="IPR043987">
    <property type="entry name" value="CCZ1/INTU/HSP4_longin_1"/>
</dbReference>
<evidence type="ECO:0000313" key="5">
    <source>
        <dbReference type="Proteomes" id="UP001431209"/>
    </source>
</evidence>
<feature type="domain" description="CCZ1/INTU/HPS4 third Longin" evidence="3">
    <location>
        <begin position="382"/>
        <end position="492"/>
    </location>
</feature>
<feature type="domain" description="CCZ1/INTU/HSP4 first Longin" evidence="2">
    <location>
        <begin position="9"/>
        <end position="146"/>
    </location>
</feature>
<name>A0AAW2YZV5_9EUKA</name>
<dbReference type="AlphaFoldDB" id="A0AAW2YZV5"/>
<reference evidence="4 5" key="1">
    <citation type="submission" date="2024-03" db="EMBL/GenBank/DDBJ databases">
        <title>The Acrasis kona genome and developmental transcriptomes reveal deep origins of eukaryotic multicellular pathways.</title>
        <authorList>
            <person name="Sheikh S."/>
            <person name="Fu C.-J."/>
            <person name="Brown M.W."/>
            <person name="Baldauf S.L."/>
        </authorList>
    </citation>
    <scope>NUCLEOTIDE SEQUENCE [LARGE SCALE GENOMIC DNA]</scope>
    <source>
        <strain evidence="4 5">ATCC MYA-3509</strain>
    </source>
</reference>
<evidence type="ECO:0000256" key="1">
    <source>
        <dbReference type="ARBA" id="ARBA00005352"/>
    </source>
</evidence>
<organism evidence="4 5">
    <name type="scientific">Acrasis kona</name>
    <dbReference type="NCBI Taxonomy" id="1008807"/>
    <lineage>
        <taxon>Eukaryota</taxon>
        <taxon>Discoba</taxon>
        <taxon>Heterolobosea</taxon>
        <taxon>Tetramitia</taxon>
        <taxon>Eutetramitia</taxon>
        <taxon>Acrasidae</taxon>
        <taxon>Acrasis</taxon>
    </lineage>
</organism>
<protein>
    <submittedName>
        <fullName evidence="4">Vacuolar fusion protein CCZ1</fullName>
    </submittedName>
</protein>
<dbReference type="Pfam" id="PF19031">
    <property type="entry name" value="Intu_longin_1"/>
    <property type="match status" value="1"/>
</dbReference>
<keyword evidence="5" id="KW-1185">Reference proteome</keyword>
<dbReference type="EMBL" id="JAOPGA020000879">
    <property type="protein sequence ID" value="KAL0482649.1"/>
    <property type="molecule type" value="Genomic_DNA"/>
</dbReference>
<dbReference type="GO" id="GO:0016192">
    <property type="term" value="P:vesicle-mediated transport"/>
    <property type="evidence" value="ECO:0007669"/>
    <property type="project" value="InterPro"/>
</dbReference>
<evidence type="ECO:0000313" key="4">
    <source>
        <dbReference type="EMBL" id="KAL0482649.1"/>
    </source>
</evidence>
<comment type="similarity">
    <text evidence="1">Belongs to the CCZ1 family.</text>
</comment>
<dbReference type="InterPro" id="IPR013176">
    <property type="entry name" value="Ccz1"/>
</dbReference>
<dbReference type="GO" id="GO:0035658">
    <property type="term" value="C:Mon1-Ccz1 complex"/>
    <property type="evidence" value="ECO:0007669"/>
    <property type="project" value="InterPro"/>
</dbReference>
<dbReference type="Pfam" id="PF19033">
    <property type="entry name" value="Intu_longin_3"/>
    <property type="match status" value="1"/>
</dbReference>
<dbReference type="InterPro" id="IPR043989">
    <property type="entry name" value="CCZ1/INTU/HSP4_longin_3"/>
</dbReference>